<dbReference type="Proteomes" id="UP000320762">
    <property type="component" value="Unassembled WGS sequence"/>
</dbReference>
<feature type="compositionally biased region" description="Polar residues" evidence="1">
    <location>
        <begin position="34"/>
        <end position="44"/>
    </location>
</feature>
<comment type="caution">
    <text evidence="2">The sequence shown here is derived from an EMBL/GenBank/DDBJ whole genome shotgun (WGS) entry which is preliminary data.</text>
</comment>
<protein>
    <submittedName>
        <fullName evidence="2">Uncharacterized protein</fullName>
    </submittedName>
</protein>
<reference evidence="2 3" key="1">
    <citation type="journal article" date="2019" name="New Phytol.">
        <title>Comparative genomics reveals unique wood-decay strategies and fruiting body development in the Schizophyllaceae.</title>
        <authorList>
            <person name="Almasi E."/>
            <person name="Sahu N."/>
            <person name="Krizsan K."/>
            <person name="Balint B."/>
            <person name="Kovacs G.M."/>
            <person name="Kiss B."/>
            <person name="Cseklye J."/>
            <person name="Drula E."/>
            <person name="Henrissat B."/>
            <person name="Nagy I."/>
            <person name="Chovatia M."/>
            <person name="Adam C."/>
            <person name="LaButti K."/>
            <person name="Lipzen A."/>
            <person name="Riley R."/>
            <person name="Grigoriev I.V."/>
            <person name="Nagy L.G."/>
        </authorList>
    </citation>
    <scope>NUCLEOTIDE SEQUENCE [LARGE SCALE GENOMIC DNA]</scope>
    <source>
        <strain evidence="2 3">NL-1724</strain>
    </source>
</reference>
<dbReference type="AlphaFoldDB" id="A0A550CUR9"/>
<accession>A0A550CUR9</accession>
<dbReference type="EMBL" id="VDMD01000002">
    <property type="protein sequence ID" value="TRM68533.1"/>
    <property type="molecule type" value="Genomic_DNA"/>
</dbReference>
<sequence length="188" mass="20749">MFTGRRANEVGDVHRAQGERSRQRSQDRRVRGSPTVSRSASSMISQLPWNRPTLSLLNHLTLRSLTVSRSAASSTISRSASSPVPHSASSVRRKVILYDSWSSIGHKGLGRSLERGADGRRGPYPRAEETDLQARRRNFGLGRVFAVSKLLVLPRSTSGLRDVHVLLCQKGVVGPRVLWDLLGTTRSN</sequence>
<evidence type="ECO:0000313" key="3">
    <source>
        <dbReference type="Proteomes" id="UP000320762"/>
    </source>
</evidence>
<evidence type="ECO:0000313" key="2">
    <source>
        <dbReference type="EMBL" id="TRM68533.1"/>
    </source>
</evidence>
<keyword evidence="3" id="KW-1185">Reference proteome</keyword>
<organism evidence="2 3">
    <name type="scientific">Schizophyllum amplum</name>
    <dbReference type="NCBI Taxonomy" id="97359"/>
    <lineage>
        <taxon>Eukaryota</taxon>
        <taxon>Fungi</taxon>
        <taxon>Dikarya</taxon>
        <taxon>Basidiomycota</taxon>
        <taxon>Agaricomycotina</taxon>
        <taxon>Agaricomycetes</taxon>
        <taxon>Agaricomycetidae</taxon>
        <taxon>Agaricales</taxon>
        <taxon>Schizophyllaceae</taxon>
        <taxon>Schizophyllum</taxon>
    </lineage>
</organism>
<evidence type="ECO:0000256" key="1">
    <source>
        <dbReference type="SAM" id="MobiDB-lite"/>
    </source>
</evidence>
<name>A0A550CUR9_9AGAR</name>
<feature type="compositionally biased region" description="Basic and acidic residues" evidence="1">
    <location>
        <begin position="1"/>
        <end position="30"/>
    </location>
</feature>
<proteinExistence type="predicted"/>
<feature type="region of interest" description="Disordered" evidence="1">
    <location>
        <begin position="109"/>
        <end position="129"/>
    </location>
</feature>
<feature type="compositionally biased region" description="Basic and acidic residues" evidence="1">
    <location>
        <begin position="112"/>
        <end position="129"/>
    </location>
</feature>
<feature type="region of interest" description="Disordered" evidence="1">
    <location>
        <begin position="1"/>
        <end position="44"/>
    </location>
</feature>
<gene>
    <name evidence="2" type="ORF">BD626DRAFT_482018</name>
</gene>